<dbReference type="AlphaFoldDB" id="A0A8D8RPD4"/>
<keyword evidence="1" id="KW-0812">Transmembrane</keyword>
<evidence type="ECO:0000313" key="2">
    <source>
        <dbReference type="EMBL" id="CAG6653550.1"/>
    </source>
</evidence>
<keyword evidence="1" id="KW-0472">Membrane</keyword>
<evidence type="ECO:0000256" key="1">
    <source>
        <dbReference type="SAM" id="Phobius"/>
    </source>
</evidence>
<feature type="transmembrane region" description="Helical" evidence="1">
    <location>
        <begin position="76"/>
        <end position="97"/>
    </location>
</feature>
<evidence type="ECO:0008006" key="3">
    <source>
        <dbReference type="Google" id="ProtNLM"/>
    </source>
</evidence>
<keyword evidence="1" id="KW-1133">Transmembrane helix</keyword>
<proteinExistence type="predicted"/>
<sequence length="99" mass="11373">MRIDQMNNMFNDLDGRDLRCSGCVVDELISNRCVVSYVYFVMGLWYVVMVHDGVCGSGCVRCVWCILVVGGVLRVICRFMSVDMIFFLNLFLLIIIFKI</sequence>
<dbReference type="EMBL" id="HBUF01174179">
    <property type="protein sequence ID" value="CAG6653550.1"/>
    <property type="molecule type" value="Transcribed_RNA"/>
</dbReference>
<accession>A0A8D8RPD4</accession>
<organism evidence="2">
    <name type="scientific">Cacopsylla melanoneura</name>
    <dbReference type="NCBI Taxonomy" id="428564"/>
    <lineage>
        <taxon>Eukaryota</taxon>
        <taxon>Metazoa</taxon>
        <taxon>Ecdysozoa</taxon>
        <taxon>Arthropoda</taxon>
        <taxon>Hexapoda</taxon>
        <taxon>Insecta</taxon>
        <taxon>Pterygota</taxon>
        <taxon>Neoptera</taxon>
        <taxon>Paraneoptera</taxon>
        <taxon>Hemiptera</taxon>
        <taxon>Sternorrhyncha</taxon>
        <taxon>Psylloidea</taxon>
        <taxon>Psyllidae</taxon>
        <taxon>Psyllinae</taxon>
        <taxon>Cacopsylla</taxon>
    </lineage>
</organism>
<protein>
    <recommendedName>
        <fullName evidence="3">Transmembrane protein</fullName>
    </recommendedName>
</protein>
<reference evidence="2" key="1">
    <citation type="submission" date="2021-05" db="EMBL/GenBank/DDBJ databases">
        <authorList>
            <person name="Alioto T."/>
            <person name="Alioto T."/>
            <person name="Gomez Garrido J."/>
        </authorList>
    </citation>
    <scope>NUCLEOTIDE SEQUENCE</scope>
</reference>
<name>A0A8D8RPD4_9HEMI</name>